<reference evidence="2 3" key="1">
    <citation type="submission" date="2018-12" db="EMBL/GenBank/DDBJ databases">
        <title>Draft genome sequence of Xylaria grammica IHI A82.</title>
        <authorList>
            <person name="Buettner E."/>
            <person name="Kellner H."/>
        </authorList>
    </citation>
    <scope>NUCLEOTIDE SEQUENCE [LARGE SCALE GENOMIC DNA]</scope>
    <source>
        <strain evidence="2 3">IHI A82</strain>
    </source>
</reference>
<dbReference type="Proteomes" id="UP000286045">
    <property type="component" value="Unassembled WGS sequence"/>
</dbReference>
<dbReference type="EMBL" id="RYZI01000364">
    <property type="protein sequence ID" value="RWA06138.1"/>
    <property type="molecule type" value="Genomic_DNA"/>
</dbReference>
<evidence type="ECO:0000313" key="3">
    <source>
        <dbReference type="Proteomes" id="UP000286045"/>
    </source>
</evidence>
<accession>A0A439CVE3</accession>
<evidence type="ECO:0000256" key="1">
    <source>
        <dbReference type="SAM" id="Phobius"/>
    </source>
</evidence>
<comment type="caution">
    <text evidence="2">The sequence shown here is derived from an EMBL/GenBank/DDBJ whole genome shotgun (WGS) entry which is preliminary data.</text>
</comment>
<proteinExistence type="predicted"/>
<dbReference type="AlphaFoldDB" id="A0A439CVE3"/>
<keyword evidence="1" id="KW-0812">Transmembrane</keyword>
<sequence>MDPQQVPSYSYKQVVNESQPGLELAHGPTKKPTEAWAQAPAIAPFTPERTIWGVRRATFFLSIALVVVIIAAAVGGGVGGSLAVQNAKSACLNNTTSELSIVTTTVTAAAAATTSATSTSGPLVVPTGLVKLDCPGLSDDIAISLGTRSWVFTPACDIDYSGSDFAAVIAYSFHDCLQACAAHNHFSDADECTAITFRADQTKYIPSDYGNCWLKKGDPDAYQGVDTAEDPLASAKLKGSTAESESR</sequence>
<gene>
    <name evidence="2" type="ORF">EKO27_g8966</name>
</gene>
<dbReference type="STRING" id="363999.A0A439CVE3"/>
<keyword evidence="1" id="KW-0472">Membrane</keyword>
<feature type="transmembrane region" description="Helical" evidence="1">
    <location>
        <begin position="59"/>
        <end position="84"/>
    </location>
</feature>
<organism evidence="2 3">
    <name type="scientific">Xylaria grammica</name>
    <dbReference type="NCBI Taxonomy" id="363999"/>
    <lineage>
        <taxon>Eukaryota</taxon>
        <taxon>Fungi</taxon>
        <taxon>Dikarya</taxon>
        <taxon>Ascomycota</taxon>
        <taxon>Pezizomycotina</taxon>
        <taxon>Sordariomycetes</taxon>
        <taxon>Xylariomycetidae</taxon>
        <taxon>Xylariales</taxon>
        <taxon>Xylariaceae</taxon>
        <taxon>Xylaria</taxon>
    </lineage>
</organism>
<keyword evidence="3" id="KW-1185">Reference proteome</keyword>
<evidence type="ECO:0008006" key="4">
    <source>
        <dbReference type="Google" id="ProtNLM"/>
    </source>
</evidence>
<keyword evidence="1" id="KW-1133">Transmembrane helix</keyword>
<evidence type="ECO:0000313" key="2">
    <source>
        <dbReference type="EMBL" id="RWA06138.1"/>
    </source>
</evidence>
<name>A0A439CVE3_9PEZI</name>
<protein>
    <recommendedName>
        <fullName evidence="4">Apple domain-containing protein</fullName>
    </recommendedName>
</protein>
<dbReference type="Gene3D" id="3.50.4.10">
    <property type="entry name" value="Hepatocyte Growth Factor"/>
    <property type="match status" value="1"/>
</dbReference>